<dbReference type="InterPro" id="IPR011761">
    <property type="entry name" value="ATP-grasp"/>
</dbReference>
<evidence type="ECO:0000256" key="1">
    <source>
        <dbReference type="ARBA" id="ARBA00001936"/>
    </source>
</evidence>
<evidence type="ECO:0000256" key="4">
    <source>
        <dbReference type="ARBA" id="ARBA00013255"/>
    </source>
</evidence>
<dbReference type="HAMAP" id="MF_00138">
    <property type="entry name" value="GARS"/>
    <property type="match status" value="1"/>
</dbReference>
<protein>
    <recommendedName>
        <fullName evidence="4 12">Phosphoribosylamine--glycine ligase</fullName>
        <ecNumber evidence="4 12">6.3.4.13</ecNumber>
    </recommendedName>
    <alternativeName>
        <fullName evidence="12">GARS</fullName>
    </alternativeName>
    <alternativeName>
        <fullName evidence="10 12">Glycinamide ribonucleotide synthetase</fullName>
    </alternativeName>
    <alternativeName>
        <fullName evidence="11 12">Phosphoribosylglycinamide synthetase</fullName>
    </alternativeName>
</protein>
<dbReference type="InterPro" id="IPR020562">
    <property type="entry name" value="PRibGlycinamide_synth_N"/>
</dbReference>
<sequence length="429" mass="45101">MRILIVGGGAREHAIAWKLTRERAVTDICCLPGNPGIATTARVVAGDPSSPADVLAAAERERVDLTVVGPEAPLSRGVVDRFLADGRAIVGPTRQAAALEWSKAFAKDFMARRHIPTARFHICESADDALATIAGGELGLPLVVKADGLAAGKGVVIAPDRAEAEATIRDVMVGRRFGAAGERVVLEECLVGEEASYFVLADGEHAVTLGSAQDHKRIFDDDRGPNTGGMGAYAPSPHLPPDLEARVLDEIVRPVLTGMAEDGHPYRGFLYVGLMLTADGPKVIEFNVRFGDPEAQVVFPRLDEDLSWLLAAAGTGVLPSRPARFRNEPHVGVVLASAGYPGDPRLGDVISGVEAAAAEPGALVFHAGTSRRGDGKLVTAGGRVLTVVGRGRSYQDAIDVAYRASAHVTFDGAQRRSDIGRRAVAAARA</sequence>
<dbReference type="Pfam" id="PF02843">
    <property type="entry name" value="GARS_C"/>
    <property type="match status" value="1"/>
</dbReference>
<dbReference type="PANTHER" id="PTHR43472">
    <property type="entry name" value="PHOSPHORIBOSYLAMINE--GLYCINE LIGASE"/>
    <property type="match status" value="1"/>
</dbReference>
<evidence type="ECO:0000256" key="7">
    <source>
        <dbReference type="ARBA" id="ARBA00022755"/>
    </source>
</evidence>
<dbReference type="UniPathway" id="UPA00074">
    <property type="reaction ID" value="UER00125"/>
</dbReference>
<dbReference type="PROSITE" id="PS00184">
    <property type="entry name" value="GARS"/>
    <property type="match status" value="1"/>
</dbReference>
<dbReference type="GO" id="GO:0046872">
    <property type="term" value="F:metal ion binding"/>
    <property type="evidence" value="ECO:0007669"/>
    <property type="project" value="InterPro"/>
</dbReference>
<evidence type="ECO:0000256" key="9">
    <source>
        <dbReference type="ARBA" id="ARBA00038345"/>
    </source>
</evidence>
<dbReference type="Pfam" id="PF01071">
    <property type="entry name" value="GARS_A"/>
    <property type="match status" value="1"/>
</dbReference>
<keyword evidence="6 13" id="KW-0547">Nucleotide-binding</keyword>
<dbReference type="InterPro" id="IPR013815">
    <property type="entry name" value="ATP_grasp_subdomain_1"/>
</dbReference>
<dbReference type="InterPro" id="IPR020560">
    <property type="entry name" value="PRibGlycinamide_synth_C-dom"/>
</dbReference>
<evidence type="ECO:0000256" key="3">
    <source>
        <dbReference type="ARBA" id="ARBA00005174"/>
    </source>
</evidence>
<evidence type="ECO:0000256" key="10">
    <source>
        <dbReference type="ARBA" id="ARBA00042242"/>
    </source>
</evidence>
<evidence type="ECO:0000256" key="2">
    <source>
        <dbReference type="ARBA" id="ARBA00001946"/>
    </source>
</evidence>
<proteinExistence type="inferred from homology"/>
<dbReference type="Gene3D" id="3.30.470.20">
    <property type="entry name" value="ATP-grasp fold, B domain"/>
    <property type="match status" value="1"/>
</dbReference>
<keyword evidence="8 13" id="KW-0067">ATP-binding</keyword>
<keyword evidence="5 12" id="KW-0436">Ligase</keyword>
<dbReference type="SMART" id="SM01209">
    <property type="entry name" value="GARS_A"/>
    <property type="match status" value="1"/>
</dbReference>
<evidence type="ECO:0000256" key="11">
    <source>
        <dbReference type="ARBA" id="ARBA00042864"/>
    </source>
</evidence>
<organism evidence="15">
    <name type="scientific">uncultured Acidobacteriota bacterium</name>
    <dbReference type="NCBI Taxonomy" id="171953"/>
    <lineage>
        <taxon>Bacteria</taxon>
        <taxon>Pseudomonadati</taxon>
        <taxon>Acidobacteriota</taxon>
        <taxon>environmental samples</taxon>
    </lineage>
</organism>
<name>Q7X2W7_9BACT</name>
<dbReference type="PANTHER" id="PTHR43472:SF1">
    <property type="entry name" value="PHOSPHORIBOSYLAMINE--GLYCINE LIGASE, CHLOROPLASTIC"/>
    <property type="match status" value="1"/>
</dbReference>
<gene>
    <name evidence="12" type="primary">purD</name>
</gene>
<dbReference type="SUPFAM" id="SSF56059">
    <property type="entry name" value="Glutathione synthetase ATP-binding domain-like"/>
    <property type="match status" value="1"/>
</dbReference>
<comment type="cofactor">
    <cofactor evidence="2">
        <name>Mg(2+)</name>
        <dbReference type="ChEBI" id="CHEBI:18420"/>
    </cofactor>
</comment>
<dbReference type="AlphaFoldDB" id="Q7X2W7"/>
<dbReference type="PROSITE" id="PS50975">
    <property type="entry name" value="ATP_GRASP"/>
    <property type="match status" value="1"/>
</dbReference>
<evidence type="ECO:0000259" key="14">
    <source>
        <dbReference type="PROSITE" id="PS50975"/>
    </source>
</evidence>
<dbReference type="Gene3D" id="3.30.1490.20">
    <property type="entry name" value="ATP-grasp fold, A domain"/>
    <property type="match status" value="1"/>
</dbReference>
<dbReference type="InterPro" id="IPR011054">
    <property type="entry name" value="Rudment_hybrid_motif"/>
</dbReference>
<dbReference type="InterPro" id="IPR000115">
    <property type="entry name" value="PRibGlycinamide_synth"/>
</dbReference>
<reference evidence="15" key="1">
    <citation type="journal article" date="2003" name="Mol. Microbiol.">
        <title>Acidobacteria form a coherent but highly diverse group within the bacterial domain: evidence from environmental genomics.</title>
        <authorList>
            <person name="Quaiser A."/>
            <person name="Ochsenreiter T."/>
            <person name="Lanz C."/>
            <person name="Schuster S.C."/>
            <person name="Treusch A.H."/>
            <person name="Eck J."/>
            <person name="Schleper C."/>
        </authorList>
    </citation>
    <scope>NUCLEOTIDE SEQUENCE</scope>
</reference>
<comment type="similarity">
    <text evidence="9 12">Belongs to the GARS family.</text>
</comment>
<comment type="pathway">
    <text evidence="3 12">Purine metabolism; IMP biosynthesis via de novo pathway; N(1)-(5-phospho-D-ribosyl)glycinamide from 5-phospho-alpha-D-ribose 1-diphosphate: step 2/2.</text>
</comment>
<dbReference type="GO" id="GO:0005524">
    <property type="term" value="F:ATP binding"/>
    <property type="evidence" value="ECO:0007669"/>
    <property type="project" value="UniProtKB-UniRule"/>
</dbReference>
<dbReference type="Pfam" id="PF02844">
    <property type="entry name" value="GARS_N"/>
    <property type="match status" value="1"/>
</dbReference>
<dbReference type="EMBL" id="AY281356">
    <property type="protein sequence ID" value="AAP58597.1"/>
    <property type="molecule type" value="Genomic_DNA"/>
</dbReference>
<dbReference type="InterPro" id="IPR037123">
    <property type="entry name" value="PRibGlycinamide_synth_C_sf"/>
</dbReference>
<dbReference type="GO" id="GO:0009113">
    <property type="term" value="P:purine nucleobase biosynthetic process"/>
    <property type="evidence" value="ECO:0007669"/>
    <property type="project" value="InterPro"/>
</dbReference>
<evidence type="ECO:0000256" key="5">
    <source>
        <dbReference type="ARBA" id="ARBA00022598"/>
    </source>
</evidence>
<dbReference type="Gene3D" id="3.90.600.10">
    <property type="entry name" value="Phosphoribosylglycinamide synthetase, C-terminal domain"/>
    <property type="match status" value="1"/>
</dbReference>
<dbReference type="InterPro" id="IPR020561">
    <property type="entry name" value="PRibGlycinamid_synth_ATP-grasp"/>
</dbReference>
<dbReference type="NCBIfam" id="TIGR00877">
    <property type="entry name" value="purD"/>
    <property type="match status" value="1"/>
</dbReference>
<evidence type="ECO:0000256" key="6">
    <source>
        <dbReference type="ARBA" id="ARBA00022741"/>
    </source>
</evidence>
<dbReference type="InterPro" id="IPR016185">
    <property type="entry name" value="PreATP-grasp_dom_sf"/>
</dbReference>
<dbReference type="SUPFAM" id="SSF52440">
    <property type="entry name" value="PreATP-grasp domain"/>
    <property type="match status" value="1"/>
</dbReference>
<dbReference type="GO" id="GO:0004637">
    <property type="term" value="F:phosphoribosylamine-glycine ligase activity"/>
    <property type="evidence" value="ECO:0007669"/>
    <property type="project" value="UniProtKB-UniRule"/>
</dbReference>
<dbReference type="Gene3D" id="3.40.50.20">
    <property type="match status" value="1"/>
</dbReference>
<evidence type="ECO:0000256" key="13">
    <source>
        <dbReference type="PROSITE-ProRule" id="PRU00409"/>
    </source>
</evidence>
<dbReference type="SUPFAM" id="SSF51246">
    <property type="entry name" value="Rudiment single hybrid motif"/>
    <property type="match status" value="1"/>
</dbReference>
<evidence type="ECO:0000313" key="15">
    <source>
        <dbReference type="EMBL" id="AAP58597.1"/>
    </source>
</evidence>
<dbReference type="GO" id="GO:0006189">
    <property type="term" value="P:'de novo' IMP biosynthetic process"/>
    <property type="evidence" value="ECO:0007669"/>
    <property type="project" value="UniProtKB-UniRule"/>
</dbReference>
<dbReference type="InterPro" id="IPR020559">
    <property type="entry name" value="PRibGlycinamide_synth_CS"/>
</dbReference>
<accession>Q7X2W7</accession>
<evidence type="ECO:0000256" key="12">
    <source>
        <dbReference type="HAMAP-Rule" id="MF_00138"/>
    </source>
</evidence>
<dbReference type="SMART" id="SM01210">
    <property type="entry name" value="GARS_C"/>
    <property type="match status" value="1"/>
</dbReference>
<dbReference type="EC" id="6.3.4.13" evidence="4 12"/>
<keyword evidence="7 12" id="KW-0658">Purine biosynthesis</keyword>
<evidence type="ECO:0000256" key="8">
    <source>
        <dbReference type="ARBA" id="ARBA00022840"/>
    </source>
</evidence>
<comment type="cofactor">
    <cofactor evidence="1">
        <name>Mn(2+)</name>
        <dbReference type="ChEBI" id="CHEBI:29035"/>
    </cofactor>
</comment>
<feature type="domain" description="ATP-grasp" evidence="14">
    <location>
        <begin position="107"/>
        <end position="315"/>
    </location>
</feature>
<comment type="catalytic activity">
    <reaction evidence="12">
        <text>5-phospho-beta-D-ribosylamine + glycine + ATP = N(1)-(5-phospho-beta-D-ribosyl)glycinamide + ADP + phosphate + H(+)</text>
        <dbReference type="Rhea" id="RHEA:17453"/>
        <dbReference type="ChEBI" id="CHEBI:15378"/>
        <dbReference type="ChEBI" id="CHEBI:30616"/>
        <dbReference type="ChEBI" id="CHEBI:43474"/>
        <dbReference type="ChEBI" id="CHEBI:57305"/>
        <dbReference type="ChEBI" id="CHEBI:58681"/>
        <dbReference type="ChEBI" id="CHEBI:143788"/>
        <dbReference type="ChEBI" id="CHEBI:456216"/>
        <dbReference type="EC" id="6.3.4.13"/>
    </reaction>
</comment>